<evidence type="ECO:0000313" key="6">
    <source>
        <dbReference type="Proteomes" id="UP001206788"/>
    </source>
</evidence>
<evidence type="ECO:0000259" key="4">
    <source>
        <dbReference type="Pfam" id="PF07244"/>
    </source>
</evidence>
<feature type="domain" description="POTRA" evidence="4">
    <location>
        <begin position="155"/>
        <end position="198"/>
    </location>
</feature>
<name>A0ABT2G5W7_9BACT</name>
<protein>
    <submittedName>
        <fullName evidence="5">BamA/TamA family outer membrane protein</fullName>
    </submittedName>
</protein>
<keyword evidence="2" id="KW-0472">Membrane</keyword>
<dbReference type="InterPro" id="IPR010827">
    <property type="entry name" value="BamA/TamA_POTRA"/>
</dbReference>
<dbReference type="RefSeq" id="WP_259414352.1">
    <property type="nucleotide sequence ID" value="NZ_JANWGH010000002.1"/>
</dbReference>
<proteinExistence type="predicted"/>
<dbReference type="Proteomes" id="UP001206788">
    <property type="component" value="Unassembled WGS sequence"/>
</dbReference>
<evidence type="ECO:0000313" key="5">
    <source>
        <dbReference type="EMBL" id="MCS5490654.1"/>
    </source>
</evidence>
<comment type="caution">
    <text evidence="5">The sequence shown here is derived from an EMBL/GenBank/DDBJ whole genome shotgun (WGS) entry which is preliminary data.</text>
</comment>
<dbReference type="EMBL" id="JANWGH010000002">
    <property type="protein sequence ID" value="MCS5490654.1"/>
    <property type="molecule type" value="Genomic_DNA"/>
</dbReference>
<dbReference type="Gene3D" id="3.10.20.310">
    <property type="entry name" value="membrane protein fhac"/>
    <property type="match status" value="1"/>
</dbReference>
<dbReference type="Gene3D" id="2.40.160.50">
    <property type="entry name" value="membrane protein fhac: a member of the omp85/tpsb transporter family"/>
    <property type="match status" value="1"/>
</dbReference>
<keyword evidence="6" id="KW-1185">Reference proteome</keyword>
<comment type="subcellular location">
    <subcellularLocation>
        <location evidence="1">Membrane</location>
    </subcellularLocation>
</comment>
<evidence type="ECO:0000256" key="1">
    <source>
        <dbReference type="ARBA" id="ARBA00004370"/>
    </source>
</evidence>
<accession>A0ABT2G5W7</accession>
<dbReference type="Pfam" id="PF07244">
    <property type="entry name" value="POTRA"/>
    <property type="match status" value="1"/>
</dbReference>
<dbReference type="InterPro" id="IPR000184">
    <property type="entry name" value="Bac_surfAg_D15"/>
</dbReference>
<reference evidence="5 6" key="1">
    <citation type="submission" date="2022-08" db="EMBL/GenBank/DDBJ databases">
        <title>Algoriphagus sp. CAU 1643 isolated from mud.</title>
        <authorList>
            <person name="Kim W."/>
        </authorList>
    </citation>
    <scope>NUCLEOTIDE SEQUENCE [LARGE SCALE GENOMIC DNA]</scope>
    <source>
        <strain evidence="5 6">CAU 1643</strain>
    </source>
</reference>
<gene>
    <name evidence="5" type="ORF">NY014_09450</name>
</gene>
<evidence type="ECO:0000259" key="3">
    <source>
        <dbReference type="Pfam" id="PF01103"/>
    </source>
</evidence>
<sequence length="553" mass="63161">MSNSAFSQHSYWLGWRDSIDRDTSGKWKVFEDSLQRNFYLDSLVQKAWEEGYLGAAVDRLEEQGDSLLVKFYQGPKIEQIHLKQGNLSEDLVMIPSDPLSFTEVNQIFIDVLEKAENTGFPFAYVRLDSLERVEEGLRANLKLNLGPQISWDTLQIEGNSVTKGNYLQRLSRLEIGTPFSQKELEQATKRIGRSPYFRLASPPQINFRLQKASPVFQLSDRNSNVLDGILGVLPNENQPGKVLITGQLDLELYHLGGKGRDVSVHWQRFNELTQRLELEVKESFVFGSGLDVSGEFSLLKQDTSFINRRIGVHFGYQSKGPLYFDFFLRRQAGDLISTTAYSEVTELPETADFRWSEYGLHVTLDLLDDVIAPRKGAKIELGLSAGNKEILQNTGIPEEAYQGLDLRTPQYSIAGKVEKHFYLKRNWGIYWGAAAGLIRNENLLQNDLYRLGGLQSIRGFNENFFFARDYFYMNLEPRLFFGENSFLFLFSDLGLLENPYFADSIEQAFSFGSGISFETDSGVFRFVYAVGKTKEQPLSLQFSKIHFGYLVRF</sequence>
<dbReference type="Pfam" id="PF01103">
    <property type="entry name" value="Omp85"/>
    <property type="match status" value="1"/>
</dbReference>
<organism evidence="5 6">
    <name type="scientific">Algoriphagus limi</name>
    <dbReference type="NCBI Taxonomy" id="2975273"/>
    <lineage>
        <taxon>Bacteria</taxon>
        <taxon>Pseudomonadati</taxon>
        <taxon>Bacteroidota</taxon>
        <taxon>Cytophagia</taxon>
        <taxon>Cytophagales</taxon>
        <taxon>Cyclobacteriaceae</taxon>
        <taxon>Algoriphagus</taxon>
    </lineage>
</organism>
<evidence type="ECO:0000256" key="2">
    <source>
        <dbReference type="ARBA" id="ARBA00023136"/>
    </source>
</evidence>
<feature type="domain" description="Bacterial surface antigen (D15)" evidence="3">
    <location>
        <begin position="256"/>
        <end position="536"/>
    </location>
</feature>